<gene>
    <name evidence="2" type="ORF">Clacol_003857</name>
</gene>
<protein>
    <recommendedName>
        <fullName evidence="1">Phospholipid/glycerol acyltransferase domain-containing protein</fullName>
    </recommendedName>
</protein>
<comment type="caution">
    <text evidence="2">The sequence shown here is derived from an EMBL/GenBank/DDBJ whole genome shotgun (WGS) entry which is preliminary data.</text>
</comment>
<dbReference type="PANTHER" id="PTHR37287">
    <property type="entry name" value="INO EIGHTY SUBUNIT 1"/>
    <property type="match status" value="1"/>
</dbReference>
<feature type="domain" description="Phospholipid/glycerol acyltransferase" evidence="1">
    <location>
        <begin position="450"/>
        <end position="539"/>
    </location>
</feature>
<sequence>MSISVQPSSTSRRTLPIKRADAEPLSREDIQYDLLQVIFNDKHAVFTSPTFSITNSRNGVPKKLTFCELYTLTIIASPRCSKVLKEKMAEMPDFAVSFAKISLLANVGRINTTMAFFPEMKTVLRSYHPIPSLQNSDTNLQDAPRIKNCLKACLLPQEVANPPTTLNAIIGNQAVTKSHFESPYDFYDLFLPVDASSVSRARAFLWIMFHYLESSNIPNPFADEYAVRHPGKVPRLIKLTSHQRALENVDTEEELKYGQRMALYRGRFLQKQIASEERAKAGLNNNGLVKAFKVTTNDLSPVETHRPEKSDEQHNVEVVSHSYPPVLLQADYFQPKSPNELWQKTPMRRTMLQQAWHRILTSDPLDDSEDEILDEHSRLDYLFICQFFGPTRFVITSEGDNLKEDELFTKDSSGNIIKVNLPDKLVIMANHQVRTPVLMECHKNSNMVSQIYADWLYLWTFLYMGALDTDILILLKKSLKWIPVLGWGMQMFHFIFLSRSWASDRNELARKLAQTAIRARKKKNHFVRGSQLTPGEKGFRDKNMANHTTHSDPFSSMESHHLAYTFIYDVPVGDLVYRSEKNATASANTLSSTEMEKNREPSVEETTIFDEWVRKIWYEKDALYERCLSAGTFECRDSSVVIKDSNNVLKSATSRSHLAFVDLDLQLTFCIL</sequence>
<organism evidence="2 3">
    <name type="scientific">Clathrus columnatus</name>
    <dbReference type="NCBI Taxonomy" id="1419009"/>
    <lineage>
        <taxon>Eukaryota</taxon>
        <taxon>Fungi</taxon>
        <taxon>Dikarya</taxon>
        <taxon>Basidiomycota</taxon>
        <taxon>Agaricomycotina</taxon>
        <taxon>Agaricomycetes</taxon>
        <taxon>Phallomycetidae</taxon>
        <taxon>Phallales</taxon>
        <taxon>Clathraceae</taxon>
        <taxon>Clathrus</taxon>
    </lineage>
</organism>
<evidence type="ECO:0000259" key="1">
    <source>
        <dbReference type="Pfam" id="PF01553"/>
    </source>
</evidence>
<evidence type="ECO:0000313" key="3">
    <source>
        <dbReference type="Proteomes" id="UP001050691"/>
    </source>
</evidence>
<dbReference type="PANTHER" id="PTHR37287:SF1">
    <property type="entry name" value="INO EIGHTY SUBUNIT 1"/>
    <property type="match status" value="1"/>
</dbReference>
<dbReference type="InterPro" id="IPR038014">
    <property type="entry name" value="Ies1"/>
</dbReference>
<keyword evidence="3" id="KW-1185">Reference proteome</keyword>
<dbReference type="GO" id="GO:0016746">
    <property type="term" value="F:acyltransferase activity"/>
    <property type="evidence" value="ECO:0007669"/>
    <property type="project" value="InterPro"/>
</dbReference>
<proteinExistence type="predicted"/>
<dbReference type="CDD" id="cd07990">
    <property type="entry name" value="LPLAT_LCLAT1-like"/>
    <property type="match status" value="1"/>
</dbReference>
<dbReference type="SUPFAM" id="SSF69593">
    <property type="entry name" value="Glycerol-3-phosphate (1)-acyltransferase"/>
    <property type="match status" value="1"/>
</dbReference>
<name>A0AAV5A842_9AGAM</name>
<dbReference type="Proteomes" id="UP001050691">
    <property type="component" value="Unassembled WGS sequence"/>
</dbReference>
<reference evidence="2" key="1">
    <citation type="submission" date="2021-10" db="EMBL/GenBank/DDBJ databases">
        <title>De novo Genome Assembly of Clathrus columnatus (Basidiomycota, Fungi) Using Illumina and Nanopore Sequence Data.</title>
        <authorList>
            <person name="Ogiso-Tanaka E."/>
            <person name="Itagaki H."/>
            <person name="Hosoya T."/>
            <person name="Hosaka K."/>
        </authorList>
    </citation>
    <scope>NUCLEOTIDE SEQUENCE</scope>
    <source>
        <strain evidence="2">MO-923</strain>
    </source>
</reference>
<dbReference type="AlphaFoldDB" id="A0AAV5A842"/>
<dbReference type="InterPro" id="IPR002123">
    <property type="entry name" value="Plipid/glycerol_acylTrfase"/>
</dbReference>
<evidence type="ECO:0000313" key="2">
    <source>
        <dbReference type="EMBL" id="GJJ09633.1"/>
    </source>
</evidence>
<accession>A0AAV5A842</accession>
<dbReference type="GO" id="GO:0031011">
    <property type="term" value="C:Ino80 complex"/>
    <property type="evidence" value="ECO:0007669"/>
    <property type="project" value="InterPro"/>
</dbReference>
<dbReference type="EMBL" id="BPWL01000004">
    <property type="protein sequence ID" value="GJJ09633.1"/>
    <property type="molecule type" value="Genomic_DNA"/>
</dbReference>
<dbReference type="Pfam" id="PF01553">
    <property type="entry name" value="Acyltransferase"/>
    <property type="match status" value="1"/>
</dbReference>